<keyword evidence="4" id="KW-1185">Reference proteome</keyword>
<dbReference type="AlphaFoldDB" id="A0A1V0U127"/>
<feature type="signal peptide" evidence="2">
    <location>
        <begin position="1"/>
        <end position="37"/>
    </location>
</feature>
<dbReference type="Pfam" id="PF10783">
    <property type="entry name" value="DUF2599"/>
    <property type="match status" value="1"/>
</dbReference>
<gene>
    <name evidence="3" type="ORF">B1H19_36035</name>
</gene>
<keyword evidence="2" id="KW-0732">Signal</keyword>
<dbReference type="InterPro" id="IPR013207">
    <property type="entry name" value="LGFP"/>
</dbReference>
<dbReference type="RefSeq" id="WP_083109068.1">
    <property type="nucleotide sequence ID" value="NZ_CP020569.1"/>
</dbReference>
<evidence type="ECO:0000313" key="3">
    <source>
        <dbReference type="EMBL" id="ARF58876.1"/>
    </source>
</evidence>
<evidence type="ECO:0008006" key="5">
    <source>
        <dbReference type="Google" id="ProtNLM"/>
    </source>
</evidence>
<feature type="region of interest" description="Disordered" evidence="1">
    <location>
        <begin position="57"/>
        <end position="76"/>
    </location>
</feature>
<protein>
    <recommendedName>
        <fullName evidence="5">DUF2599 domain-containing protein</fullName>
    </recommendedName>
</protein>
<reference evidence="3 4" key="1">
    <citation type="submission" date="2017-04" db="EMBL/GenBank/DDBJ databases">
        <title>Complete Genome Sequence of Streptomyces gilvosporeus F607, a Capable Producer of Natamycin.</title>
        <authorList>
            <person name="Zong G."/>
            <person name="Zhong C."/>
            <person name="Fu J."/>
            <person name="Qin R."/>
            <person name="Cao G."/>
        </authorList>
    </citation>
    <scope>NUCLEOTIDE SEQUENCE [LARGE SCALE GENOMIC DNA]</scope>
    <source>
        <strain evidence="3 4">F607</strain>
    </source>
</reference>
<proteinExistence type="predicted"/>
<dbReference type="OrthoDB" id="514320at2"/>
<dbReference type="Pfam" id="PF08310">
    <property type="entry name" value="LGFP"/>
    <property type="match status" value="2"/>
</dbReference>
<accession>A0A1V0U127</accession>
<evidence type="ECO:0000313" key="4">
    <source>
        <dbReference type="Proteomes" id="UP000192726"/>
    </source>
</evidence>
<dbReference type="Proteomes" id="UP000192726">
    <property type="component" value="Chromosome"/>
</dbReference>
<name>A0A1V0U127_9ACTN</name>
<sequence length="346" mass="38011">MKKRAGLPRGTSVALRGIVVALLAASVVGVQAPAASAQEVCGRQVGGDILEAYNRTGGEGGPLGCPTTNEETTPDGRGRYNHFVGGSIYWTPETGAHPVWGAIRDKWKEMGWETSKVGYPVGDELTNPDGEGKRQEFEHGTFYWHPTRSNGAHAVWGNIGWVWGAYHWESGAFGYPTSDVSWDGENREWVQKFGGSKFIFSNPDGNNVEGCVKQCAGYYGVDPAGPGSPGNLINQTRVEIPLTGDPGSWEDTFVVRAWPTTEGRLAGRALIPAEWDQMWSRVPKPWAMTDTKNSSLYKQFACHVMFVAPKPSGGWLGGYSWDLESWRDDISWLKAMDPLTNHKCNW</sequence>
<dbReference type="STRING" id="553510.B1H19_36035"/>
<evidence type="ECO:0000256" key="2">
    <source>
        <dbReference type="SAM" id="SignalP"/>
    </source>
</evidence>
<evidence type="ECO:0000256" key="1">
    <source>
        <dbReference type="SAM" id="MobiDB-lite"/>
    </source>
</evidence>
<feature type="chain" id="PRO_5013273683" description="DUF2599 domain-containing protein" evidence="2">
    <location>
        <begin position="38"/>
        <end position="346"/>
    </location>
</feature>
<dbReference type="KEGG" id="sgv:B1H19_36035"/>
<organism evidence="3 4">
    <name type="scientific">Streptomyces gilvosporeus</name>
    <dbReference type="NCBI Taxonomy" id="553510"/>
    <lineage>
        <taxon>Bacteria</taxon>
        <taxon>Bacillati</taxon>
        <taxon>Actinomycetota</taxon>
        <taxon>Actinomycetes</taxon>
        <taxon>Kitasatosporales</taxon>
        <taxon>Streptomycetaceae</taxon>
        <taxon>Streptomyces</taxon>
    </lineage>
</organism>
<dbReference type="InterPro" id="IPR019719">
    <property type="entry name" value="DUF2599"/>
</dbReference>
<dbReference type="EMBL" id="CP020569">
    <property type="protein sequence ID" value="ARF58876.1"/>
    <property type="molecule type" value="Genomic_DNA"/>
</dbReference>